<organism evidence="8 9">
    <name type="scientific">Nocardia xishanensis</name>
    <dbReference type="NCBI Taxonomy" id="238964"/>
    <lineage>
        <taxon>Bacteria</taxon>
        <taxon>Bacillati</taxon>
        <taxon>Actinomycetota</taxon>
        <taxon>Actinomycetes</taxon>
        <taxon>Mycobacteriales</taxon>
        <taxon>Nocardiaceae</taxon>
        <taxon>Nocardia</taxon>
    </lineage>
</organism>
<evidence type="ECO:0000256" key="1">
    <source>
        <dbReference type="ARBA" id="ARBA00004193"/>
    </source>
</evidence>
<evidence type="ECO:0000313" key="8">
    <source>
        <dbReference type="EMBL" id="MFI2475039.1"/>
    </source>
</evidence>
<name>A0ABW7X1P8_9NOCA</name>
<feature type="chain" id="PRO_5045773868" evidence="7">
    <location>
        <begin position="29"/>
        <end position="196"/>
    </location>
</feature>
<keyword evidence="2" id="KW-1003">Cell membrane</keyword>
<evidence type="ECO:0000256" key="4">
    <source>
        <dbReference type="ARBA" id="ARBA00023136"/>
    </source>
</evidence>
<evidence type="ECO:0000256" key="6">
    <source>
        <dbReference type="ARBA" id="ARBA00023288"/>
    </source>
</evidence>
<dbReference type="RefSeq" id="WP_397092934.1">
    <property type="nucleotide sequence ID" value="NZ_JBIRYO010000009.1"/>
</dbReference>
<gene>
    <name evidence="8" type="ORF">ACH49W_16810</name>
</gene>
<dbReference type="PROSITE" id="PS51257">
    <property type="entry name" value="PROKAR_LIPOPROTEIN"/>
    <property type="match status" value="1"/>
</dbReference>
<reference evidence="8 9" key="1">
    <citation type="submission" date="2024-10" db="EMBL/GenBank/DDBJ databases">
        <title>The Natural Products Discovery Center: Release of the First 8490 Sequenced Strains for Exploring Actinobacteria Biosynthetic Diversity.</title>
        <authorList>
            <person name="Kalkreuter E."/>
            <person name="Kautsar S.A."/>
            <person name="Yang D."/>
            <person name="Bader C.D."/>
            <person name="Teijaro C.N."/>
            <person name="Fluegel L."/>
            <person name="Davis C.M."/>
            <person name="Simpson J.R."/>
            <person name="Lauterbach L."/>
            <person name="Steele A.D."/>
            <person name="Gui C."/>
            <person name="Meng S."/>
            <person name="Li G."/>
            <person name="Viehrig K."/>
            <person name="Ye F."/>
            <person name="Su P."/>
            <person name="Kiefer A.F."/>
            <person name="Nichols A."/>
            <person name="Cepeda A.J."/>
            <person name="Yan W."/>
            <person name="Fan B."/>
            <person name="Jiang Y."/>
            <person name="Adhikari A."/>
            <person name="Zheng C.-J."/>
            <person name="Schuster L."/>
            <person name="Cowan T.M."/>
            <person name="Smanski M.J."/>
            <person name="Chevrette M.G."/>
            <person name="De Carvalho L.P.S."/>
            <person name="Shen B."/>
        </authorList>
    </citation>
    <scope>NUCLEOTIDE SEQUENCE [LARGE SCALE GENOMIC DNA]</scope>
    <source>
        <strain evidence="8 9">NPDC019275</strain>
    </source>
</reference>
<comment type="subcellular location">
    <subcellularLocation>
        <location evidence="1">Cell membrane</location>
        <topology evidence="1">Lipid-anchor</topology>
    </subcellularLocation>
</comment>
<keyword evidence="9" id="KW-1185">Reference proteome</keyword>
<dbReference type="EMBL" id="JBIRYO010000009">
    <property type="protein sequence ID" value="MFI2475039.1"/>
    <property type="molecule type" value="Genomic_DNA"/>
</dbReference>
<evidence type="ECO:0000313" key="9">
    <source>
        <dbReference type="Proteomes" id="UP001611415"/>
    </source>
</evidence>
<evidence type="ECO:0000256" key="5">
    <source>
        <dbReference type="ARBA" id="ARBA00023139"/>
    </source>
</evidence>
<dbReference type="Proteomes" id="UP001611415">
    <property type="component" value="Unassembled WGS sequence"/>
</dbReference>
<keyword evidence="5" id="KW-0564">Palmitate</keyword>
<evidence type="ECO:0000256" key="3">
    <source>
        <dbReference type="ARBA" id="ARBA00022729"/>
    </source>
</evidence>
<comment type="caution">
    <text evidence="8">The sequence shown here is derived from an EMBL/GenBank/DDBJ whole genome shotgun (WGS) entry which is preliminary data.</text>
</comment>
<dbReference type="Pfam" id="PF16708">
    <property type="entry name" value="LppA"/>
    <property type="match status" value="1"/>
</dbReference>
<accession>A0ABW7X1P8</accession>
<proteinExistence type="predicted"/>
<evidence type="ECO:0000256" key="2">
    <source>
        <dbReference type="ARBA" id="ARBA00022475"/>
    </source>
</evidence>
<feature type="signal peptide" evidence="7">
    <location>
        <begin position="1"/>
        <end position="28"/>
    </location>
</feature>
<sequence>MTGPRRPTAAARLAAVSAVAVLTTGGCATLLGEPAPPPSAAEIAAARAELTDLPSSEATERQLAAVVDQIAAAASAIDPVLRWSRTEDRALGPCYGPYEHTGGRRVVLPRYRTDGSLSAEAWPGFQETARALAASVGATDMLPGDSSSPDRHVTFEGGDGVRWDSNTELSILADARTMTITATVGCRLPEGHPAGG</sequence>
<protein>
    <submittedName>
        <fullName evidence="8">LppA family lipoprotein</fullName>
    </submittedName>
</protein>
<evidence type="ECO:0000256" key="7">
    <source>
        <dbReference type="SAM" id="SignalP"/>
    </source>
</evidence>
<dbReference type="Gene3D" id="3.30.2030.20">
    <property type="match status" value="1"/>
</dbReference>
<keyword evidence="4" id="KW-0472">Membrane</keyword>
<keyword evidence="6 8" id="KW-0449">Lipoprotein</keyword>
<dbReference type="InterPro" id="IPR032018">
    <property type="entry name" value="LppA/LppB/LprP"/>
</dbReference>
<keyword evidence="3 7" id="KW-0732">Signal</keyword>